<gene>
    <name evidence="2" type="ordered locus">Desac_2123</name>
</gene>
<evidence type="ECO:0000259" key="1">
    <source>
        <dbReference type="Pfam" id="PF08241"/>
    </source>
</evidence>
<dbReference type="Pfam" id="PF08241">
    <property type="entry name" value="Methyltransf_11"/>
    <property type="match status" value="1"/>
</dbReference>
<name>F2NK08_DESAR</name>
<keyword evidence="2" id="KW-0808">Transferase</keyword>
<reference evidence="2 3" key="1">
    <citation type="journal article" date="2011" name="Stand. Genomic Sci.">
        <title>Complete genome sequence of the acetate-degrading sulfate reducer Desulfobacca acetoxidans type strain (ASRB2).</title>
        <authorList>
            <person name="Goker M."/>
            <person name="Teshima H."/>
            <person name="Lapidus A."/>
            <person name="Nolan M."/>
            <person name="Lucas S."/>
            <person name="Hammon N."/>
            <person name="Deshpande S."/>
            <person name="Cheng J.F."/>
            <person name="Tapia R."/>
            <person name="Han C."/>
            <person name="Goodwin L."/>
            <person name="Pitluck S."/>
            <person name="Huntemann M."/>
            <person name="Liolios K."/>
            <person name="Ivanova N."/>
            <person name="Pagani I."/>
            <person name="Mavromatis K."/>
            <person name="Ovchinikova G."/>
            <person name="Pati A."/>
            <person name="Chen A."/>
            <person name="Palaniappan K."/>
            <person name="Land M."/>
            <person name="Hauser L."/>
            <person name="Brambilla E.M."/>
            <person name="Rohde M."/>
            <person name="Spring S."/>
            <person name="Detter J.C."/>
            <person name="Woyke T."/>
            <person name="Bristow J."/>
            <person name="Eisen J.A."/>
            <person name="Markowitz V."/>
            <person name="Hugenholtz P."/>
            <person name="Kyrpides N.C."/>
            <person name="Klenk H.P."/>
        </authorList>
    </citation>
    <scope>NUCLEOTIDE SEQUENCE [LARGE SCALE GENOMIC DNA]</scope>
    <source>
        <strain evidence="3">ATCC 700848 / DSM 11109 / ASRB2</strain>
    </source>
</reference>
<proteinExistence type="predicted"/>
<dbReference type="EMBL" id="CP002629">
    <property type="protein sequence ID" value="AEB09952.1"/>
    <property type="molecule type" value="Genomic_DNA"/>
</dbReference>
<dbReference type="InterPro" id="IPR029063">
    <property type="entry name" value="SAM-dependent_MTases_sf"/>
</dbReference>
<dbReference type="Gene3D" id="3.40.50.150">
    <property type="entry name" value="Vaccinia Virus protein VP39"/>
    <property type="match status" value="1"/>
</dbReference>
<dbReference type="PANTHER" id="PTHR43591:SF24">
    <property type="entry name" value="2-METHOXY-6-POLYPRENYL-1,4-BENZOQUINOL METHYLASE, MITOCHONDRIAL"/>
    <property type="match status" value="1"/>
</dbReference>
<dbReference type="eggNOG" id="COG2226">
    <property type="taxonomic scope" value="Bacteria"/>
</dbReference>
<organism evidence="2 3">
    <name type="scientific">Desulfobacca acetoxidans (strain ATCC 700848 / DSM 11109 / ASRB2)</name>
    <dbReference type="NCBI Taxonomy" id="880072"/>
    <lineage>
        <taxon>Bacteria</taxon>
        <taxon>Pseudomonadati</taxon>
        <taxon>Thermodesulfobacteriota</taxon>
        <taxon>Desulfobaccia</taxon>
        <taxon>Desulfobaccales</taxon>
        <taxon>Desulfobaccaceae</taxon>
        <taxon>Desulfobacca</taxon>
    </lineage>
</organism>
<dbReference type="HOGENOM" id="CLU_037990_4_1_7"/>
<sequence length="328" mass="37329">MGNWPEEGLHTRVCTNAPIVILRIERGEGKRKIGGGKKVKFIRRGTILLLSVLILPSLLYAQEQQKEQVIYDHDRIKDEMSRRWDPEKYDKYPGHIVQQGEEAAAWQELFGKLITGKGLRILDAGCGTGEISFLLAGMGHEVYGIDISPRMVDRAKEKAETKTESDIGRRVHFQLGDAEKPPFEEGFFDVVVCKHVLWALPSPQTALDSWTRVIKENGKVIVIDALWDDGSLVTSLRRKVGRWLMYVFEKRDLSSSHYSPALQASLPHAKGVPLGKAKTYLEQAGLCDIQDVDLNYLSDIQKKDMPFWYRISRNWDYYAVCGQKPLEK</sequence>
<dbReference type="KEGG" id="dao:Desac_2123"/>
<keyword evidence="2" id="KW-0489">Methyltransferase</keyword>
<dbReference type="GO" id="GO:0032259">
    <property type="term" value="P:methylation"/>
    <property type="evidence" value="ECO:0007669"/>
    <property type="project" value="UniProtKB-KW"/>
</dbReference>
<feature type="domain" description="Methyltransferase type 11" evidence="1">
    <location>
        <begin position="122"/>
        <end position="222"/>
    </location>
</feature>
<dbReference type="SUPFAM" id="SSF53335">
    <property type="entry name" value="S-adenosyl-L-methionine-dependent methyltransferases"/>
    <property type="match status" value="1"/>
</dbReference>
<keyword evidence="3" id="KW-1185">Reference proteome</keyword>
<evidence type="ECO:0000313" key="3">
    <source>
        <dbReference type="Proteomes" id="UP000000483"/>
    </source>
</evidence>
<reference evidence="3" key="2">
    <citation type="submission" date="2011-03" db="EMBL/GenBank/DDBJ databases">
        <title>The complete genome of Desulfobacca acetoxidans DSM 11109.</title>
        <authorList>
            <consortium name="US DOE Joint Genome Institute (JGI-PGF)"/>
            <person name="Lucas S."/>
            <person name="Copeland A."/>
            <person name="Lapidus A."/>
            <person name="Bruce D."/>
            <person name="Goodwin L."/>
            <person name="Pitluck S."/>
            <person name="Peters L."/>
            <person name="Kyrpides N."/>
            <person name="Mavromatis K."/>
            <person name="Ivanova N."/>
            <person name="Ovchinnikova G."/>
            <person name="Teshima H."/>
            <person name="Detter J.C."/>
            <person name="Han C."/>
            <person name="Land M."/>
            <person name="Hauser L."/>
            <person name="Markowitz V."/>
            <person name="Cheng J.-F."/>
            <person name="Hugenholtz P."/>
            <person name="Woyke T."/>
            <person name="Wu D."/>
            <person name="Spring S."/>
            <person name="Schueler E."/>
            <person name="Brambilla E."/>
            <person name="Klenk H.-P."/>
            <person name="Eisen J.A."/>
        </authorList>
    </citation>
    <scope>NUCLEOTIDE SEQUENCE [LARGE SCALE GENOMIC DNA]</scope>
    <source>
        <strain evidence="3">ATCC 700848 / DSM 11109 / ASRB2</strain>
    </source>
</reference>
<dbReference type="PANTHER" id="PTHR43591">
    <property type="entry name" value="METHYLTRANSFERASE"/>
    <property type="match status" value="1"/>
</dbReference>
<dbReference type="GO" id="GO:0008757">
    <property type="term" value="F:S-adenosylmethionine-dependent methyltransferase activity"/>
    <property type="evidence" value="ECO:0007669"/>
    <property type="project" value="InterPro"/>
</dbReference>
<dbReference type="STRING" id="880072.Desac_2123"/>
<dbReference type="CDD" id="cd02440">
    <property type="entry name" value="AdoMet_MTases"/>
    <property type="match status" value="1"/>
</dbReference>
<dbReference type="Proteomes" id="UP000000483">
    <property type="component" value="Chromosome"/>
</dbReference>
<dbReference type="InterPro" id="IPR013216">
    <property type="entry name" value="Methyltransf_11"/>
</dbReference>
<accession>F2NK08</accession>
<evidence type="ECO:0000313" key="2">
    <source>
        <dbReference type="EMBL" id="AEB09952.1"/>
    </source>
</evidence>
<protein>
    <submittedName>
        <fullName evidence="2">Methyltransferase type 11</fullName>
    </submittedName>
</protein>
<dbReference type="AlphaFoldDB" id="F2NK08"/>
<dbReference type="RefSeq" id="WP_013707061.1">
    <property type="nucleotide sequence ID" value="NC_015388.1"/>
</dbReference>